<dbReference type="InterPro" id="IPR006447">
    <property type="entry name" value="Myb_dom_plants"/>
</dbReference>
<evidence type="ECO:0000256" key="2">
    <source>
        <dbReference type="ARBA" id="ARBA00023015"/>
    </source>
</evidence>
<feature type="region of interest" description="Disordered" evidence="5">
    <location>
        <begin position="1"/>
        <end position="24"/>
    </location>
</feature>
<keyword evidence="2" id="KW-0805">Transcription regulation</keyword>
<dbReference type="AlphaFoldDB" id="A0A328D7Z3"/>
<dbReference type="InterPro" id="IPR009057">
    <property type="entry name" value="Homeodomain-like_sf"/>
</dbReference>
<keyword evidence="3" id="KW-0804">Transcription</keyword>
<protein>
    <recommendedName>
        <fullName evidence="6">HTH myb-type domain-containing protein</fullName>
    </recommendedName>
</protein>
<dbReference type="SUPFAM" id="SSF46689">
    <property type="entry name" value="Homeodomain-like"/>
    <property type="match status" value="1"/>
</dbReference>
<dbReference type="PROSITE" id="PS51294">
    <property type="entry name" value="HTH_MYB"/>
    <property type="match status" value="1"/>
</dbReference>
<dbReference type="NCBIfam" id="TIGR01557">
    <property type="entry name" value="myb_SHAQKYF"/>
    <property type="match status" value="1"/>
</dbReference>
<evidence type="ECO:0000256" key="5">
    <source>
        <dbReference type="SAM" id="MobiDB-lite"/>
    </source>
</evidence>
<gene>
    <name evidence="7" type="ORF">DM860_009089</name>
</gene>
<feature type="region of interest" description="Disordered" evidence="5">
    <location>
        <begin position="162"/>
        <end position="194"/>
    </location>
</feature>
<dbReference type="GO" id="GO:0003700">
    <property type="term" value="F:DNA-binding transcription factor activity"/>
    <property type="evidence" value="ECO:0007669"/>
    <property type="project" value="InterPro"/>
</dbReference>
<dbReference type="GO" id="GO:0010597">
    <property type="term" value="P:green leaf volatile biosynthetic process"/>
    <property type="evidence" value="ECO:0007669"/>
    <property type="project" value="UniProtKB-ARBA"/>
</dbReference>
<evidence type="ECO:0000313" key="8">
    <source>
        <dbReference type="Proteomes" id="UP000249390"/>
    </source>
</evidence>
<evidence type="ECO:0000259" key="6">
    <source>
        <dbReference type="PROSITE" id="PS51294"/>
    </source>
</evidence>
<dbReference type="InterPro" id="IPR046955">
    <property type="entry name" value="PHR1-like"/>
</dbReference>
<name>A0A328D7Z3_9ASTE</name>
<dbReference type="PANTHER" id="PTHR31314">
    <property type="entry name" value="MYB FAMILY TRANSCRIPTION FACTOR PHL7-LIKE"/>
    <property type="match status" value="1"/>
</dbReference>
<sequence>MMMKKSMSNNNNNSNERSGVRPYKKSAVPRLQWTPELHDHFVDAVEHLGGRYKATPKRIVQVMGVKGLKISHVKSHLQMYRNMKERSTFDVFMGAPSCNNKLPGERPHFTAWNNNPHGHTSLERILRQVSSSFDETNEKTKIRSSDTSGYFGHHHLRLFHRHESQGSDQKSEMTKVEEEGGGGGGGGRSESSGEIPQFAYFDLRKDIFPDTRMKKPQAGGGASTVPAATNATTVDLQHFRATIRDTEINLDLSISCL</sequence>
<comment type="subcellular location">
    <subcellularLocation>
        <location evidence="1">Nucleus</location>
    </subcellularLocation>
</comment>
<accession>A0A328D7Z3</accession>
<dbReference type="Proteomes" id="UP000249390">
    <property type="component" value="Unassembled WGS sequence"/>
</dbReference>
<keyword evidence="8" id="KW-1185">Reference proteome</keyword>
<dbReference type="GO" id="GO:0005634">
    <property type="term" value="C:nucleus"/>
    <property type="evidence" value="ECO:0007669"/>
    <property type="project" value="UniProtKB-SubCell"/>
</dbReference>
<dbReference type="InterPro" id="IPR001005">
    <property type="entry name" value="SANT/Myb"/>
</dbReference>
<reference evidence="7 8" key="1">
    <citation type="submission" date="2018-06" db="EMBL/GenBank/DDBJ databases">
        <title>The Genome of Cuscuta australis (Dodder) Provides Insight into the Evolution of Plant Parasitism.</title>
        <authorList>
            <person name="Liu H."/>
        </authorList>
    </citation>
    <scope>NUCLEOTIDE SEQUENCE [LARGE SCALE GENOMIC DNA]</scope>
    <source>
        <strain evidence="8">cv. Yunnan</strain>
        <tissue evidence="7">Vines</tissue>
    </source>
</reference>
<feature type="compositionally biased region" description="Basic and acidic residues" evidence="5">
    <location>
        <begin position="162"/>
        <end position="178"/>
    </location>
</feature>
<dbReference type="FunFam" id="1.10.10.60:FF:000007">
    <property type="entry name" value="Two-component response regulator"/>
    <property type="match status" value="1"/>
</dbReference>
<dbReference type="EMBL" id="NQVE01000183">
    <property type="protein sequence ID" value="RAL41907.1"/>
    <property type="molecule type" value="Genomic_DNA"/>
</dbReference>
<dbReference type="Pfam" id="PF00249">
    <property type="entry name" value="Myb_DNA-binding"/>
    <property type="match status" value="1"/>
</dbReference>
<comment type="caution">
    <text evidence="7">The sequence shown here is derived from an EMBL/GenBank/DDBJ whole genome shotgun (WGS) entry which is preliminary data.</text>
</comment>
<organism evidence="7 8">
    <name type="scientific">Cuscuta australis</name>
    <dbReference type="NCBI Taxonomy" id="267555"/>
    <lineage>
        <taxon>Eukaryota</taxon>
        <taxon>Viridiplantae</taxon>
        <taxon>Streptophyta</taxon>
        <taxon>Embryophyta</taxon>
        <taxon>Tracheophyta</taxon>
        <taxon>Spermatophyta</taxon>
        <taxon>Magnoliopsida</taxon>
        <taxon>eudicotyledons</taxon>
        <taxon>Gunneridae</taxon>
        <taxon>Pentapetalae</taxon>
        <taxon>asterids</taxon>
        <taxon>lamiids</taxon>
        <taxon>Solanales</taxon>
        <taxon>Convolvulaceae</taxon>
        <taxon>Cuscuteae</taxon>
        <taxon>Cuscuta</taxon>
        <taxon>Cuscuta subgen. Grammica</taxon>
        <taxon>Cuscuta sect. Cleistogrammica</taxon>
    </lineage>
</organism>
<feature type="domain" description="HTH myb-type" evidence="6">
    <location>
        <begin position="25"/>
        <end position="85"/>
    </location>
</feature>
<dbReference type="InterPro" id="IPR017930">
    <property type="entry name" value="Myb_dom"/>
</dbReference>
<proteinExistence type="predicted"/>
<feature type="compositionally biased region" description="Low complexity" evidence="5">
    <location>
        <begin position="1"/>
        <end position="15"/>
    </location>
</feature>
<evidence type="ECO:0000256" key="3">
    <source>
        <dbReference type="ARBA" id="ARBA00023163"/>
    </source>
</evidence>
<keyword evidence="4" id="KW-0539">Nucleus</keyword>
<evidence type="ECO:0000256" key="1">
    <source>
        <dbReference type="ARBA" id="ARBA00004123"/>
    </source>
</evidence>
<evidence type="ECO:0000256" key="4">
    <source>
        <dbReference type="ARBA" id="ARBA00023242"/>
    </source>
</evidence>
<dbReference type="Gene3D" id="1.10.10.60">
    <property type="entry name" value="Homeodomain-like"/>
    <property type="match status" value="1"/>
</dbReference>
<dbReference type="PANTHER" id="PTHR31314:SF113">
    <property type="entry name" value="MYB FAMILY TRANSCRIPTION FACTOR MPH1"/>
    <property type="match status" value="1"/>
</dbReference>
<evidence type="ECO:0000313" key="7">
    <source>
        <dbReference type="EMBL" id="RAL41907.1"/>
    </source>
</evidence>
<dbReference type="GO" id="GO:0000976">
    <property type="term" value="F:transcription cis-regulatory region binding"/>
    <property type="evidence" value="ECO:0007669"/>
    <property type="project" value="UniProtKB-ARBA"/>
</dbReference>